<dbReference type="PANTHER" id="PTHR33734:SF22">
    <property type="entry name" value="MEMBRANE-BOUND LYTIC MUREIN TRANSGLYCOSYLASE D"/>
    <property type="match status" value="1"/>
</dbReference>
<protein>
    <submittedName>
        <fullName evidence="2">LysM repeat protein</fullName>
    </submittedName>
</protein>
<gene>
    <name evidence="2" type="ORF">J2Z42_001024</name>
</gene>
<organism evidence="2 3">
    <name type="scientific">Clostridium algifaecis</name>
    <dbReference type="NCBI Taxonomy" id="1472040"/>
    <lineage>
        <taxon>Bacteria</taxon>
        <taxon>Bacillati</taxon>
        <taxon>Bacillota</taxon>
        <taxon>Clostridia</taxon>
        <taxon>Eubacteriales</taxon>
        <taxon>Clostridiaceae</taxon>
        <taxon>Clostridium</taxon>
    </lineage>
</organism>
<comment type="caution">
    <text evidence="2">The sequence shown here is derived from an EMBL/GenBank/DDBJ whole genome shotgun (WGS) entry which is preliminary data.</text>
</comment>
<dbReference type="InterPro" id="IPR018392">
    <property type="entry name" value="LysM"/>
</dbReference>
<dbReference type="SMART" id="SM00257">
    <property type="entry name" value="LysM"/>
    <property type="match status" value="1"/>
</dbReference>
<keyword evidence="3" id="KW-1185">Reference proteome</keyword>
<evidence type="ECO:0000313" key="3">
    <source>
        <dbReference type="Proteomes" id="UP001519307"/>
    </source>
</evidence>
<name>A0ABS4KQQ2_9CLOT</name>
<dbReference type="InterPro" id="IPR024300">
    <property type="entry name" value="SipL_SPOCS_dom"/>
</dbReference>
<dbReference type="PANTHER" id="PTHR33734">
    <property type="entry name" value="LYSM DOMAIN-CONTAINING GPI-ANCHORED PROTEIN 2"/>
    <property type="match status" value="1"/>
</dbReference>
<accession>A0ABS4KQQ2</accession>
<dbReference type="PROSITE" id="PS51782">
    <property type="entry name" value="LYSM"/>
    <property type="match status" value="1"/>
</dbReference>
<dbReference type="Pfam" id="PF12673">
    <property type="entry name" value="SipL"/>
    <property type="match status" value="3"/>
</dbReference>
<dbReference type="SUPFAM" id="SSF54106">
    <property type="entry name" value="LysM domain"/>
    <property type="match status" value="1"/>
</dbReference>
<evidence type="ECO:0000259" key="1">
    <source>
        <dbReference type="PROSITE" id="PS51782"/>
    </source>
</evidence>
<dbReference type="Pfam" id="PF01476">
    <property type="entry name" value="LysM"/>
    <property type="match status" value="1"/>
</dbReference>
<dbReference type="InterPro" id="IPR036779">
    <property type="entry name" value="LysM_dom_sf"/>
</dbReference>
<sequence length="519" mass="58527">MSIDLVKENIECEQLLAENFCDTVIKAEYVIPDTHPDVSEILILDASPVVTNKEVMQDKIFLEGKINYNILYLAKEENDESGIYSVDYTGDFSNYVEISGAEHTMLCDSDCYIEHMDCTIVNERKIGIKGIVKLKAEVYKNYDFEVVKDIAESDDDVQMLKNPATLDKIMGTVNGNLIAKTEIQIPTDKPQVGDILKIDTMVHKKDIKILDDKIQLDAFVLIKVLYRGKDTKEVVMIEDDVPVNKDLELKGVTPSMNSFTDFDVDGLEYTVREDDLGEDRIVQLEALVKSNTKVMYKEDMDIIEDVYSPQSLMKIDKKNYELNVIYGQNTVESMVKSNIEMENDERLQNIIMCHGDVCITGKKIVEDKVVVEGVVNVKVLYETSSGGIRKANEEIPFNSSIDIPGSKIDMQCIAKVSIESIDTDIEVNTIAVKAVIEIYARVNYITHKEFLINVDELDGEIPGKKASLTIYVVQNGDTLWKIAKRYCTTIQDLVKLNDIEDPDVIKIGDKLLIPGRAII</sequence>
<feature type="domain" description="LysM" evidence="1">
    <location>
        <begin position="469"/>
        <end position="513"/>
    </location>
</feature>
<dbReference type="EMBL" id="JAGGLM010000004">
    <property type="protein sequence ID" value="MBP2032359.1"/>
    <property type="molecule type" value="Genomic_DNA"/>
</dbReference>
<dbReference type="Proteomes" id="UP001519307">
    <property type="component" value="Unassembled WGS sequence"/>
</dbReference>
<evidence type="ECO:0000313" key="2">
    <source>
        <dbReference type="EMBL" id="MBP2032359.1"/>
    </source>
</evidence>
<dbReference type="Gene3D" id="3.10.350.10">
    <property type="entry name" value="LysM domain"/>
    <property type="match status" value="1"/>
</dbReference>
<reference evidence="2 3" key="1">
    <citation type="submission" date="2021-03" db="EMBL/GenBank/DDBJ databases">
        <title>Genomic Encyclopedia of Type Strains, Phase IV (KMG-IV): sequencing the most valuable type-strain genomes for metagenomic binning, comparative biology and taxonomic classification.</title>
        <authorList>
            <person name="Goeker M."/>
        </authorList>
    </citation>
    <scope>NUCLEOTIDE SEQUENCE [LARGE SCALE GENOMIC DNA]</scope>
    <source>
        <strain evidence="2 3">DSM 28783</strain>
    </source>
</reference>
<proteinExistence type="predicted"/>
<dbReference type="RefSeq" id="WP_209701449.1">
    <property type="nucleotide sequence ID" value="NZ_JAGGLM010000004.1"/>
</dbReference>
<dbReference type="CDD" id="cd00118">
    <property type="entry name" value="LysM"/>
    <property type="match status" value="1"/>
</dbReference>